<reference evidence="2 3" key="1">
    <citation type="submission" date="2016-11" db="EMBL/GenBank/DDBJ databases">
        <authorList>
            <person name="Jaros S."/>
            <person name="Januszkiewicz K."/>
            <person name="Wedrychowicz H."/>
        </authorList>
    </citation>
    <scope>NUCLEOTIDE SEQUENCE [LARGE SCALE GENOMIC DNA]</scope>
    <source>
        <strain evidence="2 3">ATCC 23634</strain>
    </source>
</reference>
<dbReference type="Gene3D" id="3.90.1150.200">
    <property type="match status" value="1"/>
</dbReference>
<protein>
    <recommendedName>
        <fullName evidence="1">YdhG-like domain-containing protein</fullName>
    </recommendedName>
</protein>
<evidence type="ECO:0000313" key="3">
    <source>
        <dbReference type="Proteomes" id="UP000183447"/>
    </source>
</evidence>
<evidence type="ECO:0000259" key="1">
    <source>
        <dbReference type="Pfam" id="PF08818"/>
    </source>
</evidence>
<sequence length="122" mass="13452">MPRRSDAEAVADWLAGLDPPRRPLVDALRSAILAAGPTLSERIKWNAPSYHRDGIDLGAMNLREPQSLRLVVVYPHGAPTDRFGLLEGDWPDRRIMGFTSPEDIATKSPALSQVIADWLARA</sequence>
<name>A0A1K2HT52_9HYPH</name>
<gene>
    <name evidence="2" type="ORF">SAMN02983003_0351</name>
</gene>
<dbReference type="Pfam" id="PF08818">
    <property type="entry name" value="DUF1801"/>
    <property type="match status" value="1"/>
</dbReference>
<dbReference type="Proteomes" id="UP000183447">
    <property type="component" value="Unassembled WGS sequence"/>
</dbReference>
<keyword evidence="3" id="KW-1185">Reference proteome</keyword>
<dbReference type="InterPro" id="IPR014922">
    <property type="entry name" value="YdhG-like"/>
</dbReference>
<evidence type="ECO:0000313" key="2">
    <source>
        <dbReference type="EMBL" id="SFZ81167.1"/>
    </source>
</evidence>
<dbReference type="RefSeq" id="WP_072338689.1">
    <property type="nucleotide sequence ID" value="NZ_FPKU01000001.1"/>
</dbReference>
<dbReference type="AlphaFoldDB" id="A0A1K2HT52"/>
<organism evidence="2 3">
    <name type="scientific">Devosia enhydra</name>
    <dbReference type="NCBI Taxonomy" id="665118"/>
    <lineage>
        <taxon>Bacteria</taxon>
        <taxon>Pseudomonadati</taxon>
        <taxon>Pseudomonadota</taxon>
        <taxon>Alphaproteobacteria</taxon>
        <taxon>Hyphomicrobiales</taxon>
        <taxon>Devosiaceae</taxon>
        <taxon>Devosia</taxon>
    </lineage>
</organism>
<feature type="domain" description="YdhG-like" evidence="1">
    <location>
        <begin position="21"/>
        <end position="118"/>
    </location>
</feature>
<dbReference type="STRING" id="665118.SAMN02983003_0351"/>
<dbReference type="SUPFAM" id="SSF159888">
    <property type="entry name" value="YdhG-like"/>
    <property type="match status" value="1"/>
</dbReference>
<proteinExistence type="predicted"/>
<dbReference type="OrthoDB" id="9811812at2"/>
<dbReference type="EMBL" id="FPKU01000001">
    <property type="protein sequence ID" value="SFZ81167.1"/>
    <property type="molecule type" value="Genomic_DNA"/>
</dbReference>
<accession>A0A1K2HT52</accession>